<proteinExistence type="predicted"/>
<evidence type="ECO:0000256" key="1">
    <source>
        <dbReference type="SAM" id="MobiDB-lite"/>
    </source>
</evidence>
<organism evidence="2 3">
    <name type="scientific">Stentor coeruleus</name>
    <dbReference type="NCBI Taxonomy" id="5963"/>
    <lineage>
        <taxon>Eukaryota</taxon>
        <taxon>Sar</taxon>
        <taxon>Alveolata</taxon>
        <taxon>Ciliophora</taxon>
        <taxon>Postciliodesmatophora</taxon>
        <taxon>Heterotrichea</taxon>
        <taxon>Heterotrichida</taxon>
        <taxon>Stentoridae</taxon>
        <taxon>Stentor</taxon>
    </lineage>
</organism>
<gene>
    <name evidence="2" type="ORF">SteCoe_24770</name>
</gene>
<evidence type="ECO:0000313" key="2">
    <source>
        <dbReference type="EMBL" id="OMJ75961.1"/>
    </source>
</evidence>
<feature type="region of interest" description="Disordered" evidence="1">
    <location>
        <begin position="30"/>
        <end position="49"/>
    </location>
</feature>
<dbReference type="OrthoDB" id="318311at2759"/>
<evidence type="ECO:0000313" key="3">
    <source>
        <dbReference type="Proteomes" id="UP000187209"/>
    </source>
</evidence>
<feature type="compositionally biased region" description="Polar residues" evidence="1">
    <location>
        <begin position="30"/>
        <end position="45"/>
    </location>
</feature>
<dbReference type="Proteomes" id="UP000187209">
    <property type="component" value="Unassembled WGS sequence"/>
</dbReference>
<dbReference type="EMBL" id="MPUH01000659">
    <property type="protein sequence ID" value="OMJ75961.1"/>
    <property type="molecule type" value="Genomic_DNA"/>
</dbReference>
<accession>A0A1R2BGT4</accession>
<protein>
    <submittedName>
        <fullName evidence="2">Uncharacterized protein</fullName>
    </submittedName>
</protein>
<comment type="caution">
    <text evidence="2">The sequence shown here is derived from an EMBL/GenBank/DDBJ whole genome shotgun (WGS) entry which is preliminary data.</text>
</comment>
<name>A0A1R2BGT4_9CILI</name>
<sequence>MDPPTSFKIPILLRKRGVTQKLNPRVADRLTSSMAFKDQNNSFSGDRTLHELSPRLHMRLNPGYRMEYTVARSEMKRQFPNHYRPTIENDSFSTDKVFFKKKDELVNYAEHFFKNKILYSKK</sequence>
<reference evidence="2 3" key="1">
    <citation type="submission" date="2016-11" db="EMBL/GenBank/DDBJ databases">
        <title>The macronuclear genome of Stentor coeruleus: a giant cell with tiny introns.</title>
        <authorList>
            <person name="Slabodnick M."/>
            <person name="Ruby J.G."/>
            <person name="Reiff S.B."/>
            <person name="Swart E.C."/>
            <person name="Gosai S."/>
            <person name="Prabakaran S."/>
            <person name="Witkowska E."/>
            <person name="Larue G.E."/>
            <person name="Fisher S."/>
            <person name="Freeman R.M."/>
            <person name="Gunawardena J."/>
            <person name="Chu W."/>
            <person name="Stover N.A."/>
            <person name="Gregory B.D."/>
            <person name="Nowacki M."/>
            <person name="Derisi J."/>
            <person name="Roy S.W."/>
            <person name="Marshall W.F."/>
            <person name="Sood P."/>
        </authorList>
    </citation>
    <scope>NUCLEOTIDE SEQUENCE [LARGE SCALE GENOMIC DNA]</scope>
    <source>
        <strain evidence="2">WM001</strain>
    </source>
</reference>
<dbReference type="AlphaFoldDB" id="A0A1R2BGT4"/>
<keyword evidence="3" id="KW-1185">Reference proteome</keyword>